<protein>
    <recommendedName>
        <fullName evidence="4">TAZ-type domain-containing protein</fullName>
    </recommendedName>
</protein>
<name>D8M0W7_BLAHO</name>
<keyword evidence="1" id="KW-0479">Metal-binding</keyword>
<dbReference type="InParanoid" id="D8M0W7"/>
<keyword evidence="6" id="KW-1185">Reference proteome</keyword>
<organism evidence="5">
    <name type="scientific">Blastocystis hominis</name>
    <dbReference type="NCBI Taxonomy" id="12968"/>
    <lineage>
        <taxon>Eukaryota</taxon>
        <taxon>Sar</taxon>
        <taxon>Stramenopiles</taxon>
        <taxon>Bigyra</taxon>
        <taxon>Opalozoa</taxon>
        <taxon>Opalinata</taxon>
        <taxon>Blastocystidae</taxon>
        <taxon>Blastocystis</taxon>
    </lineage>
</organism>
<proteinExistence type="predicted"/>
<evidence type="ECO:0000313" key="5">
    <source>
        <dbReference type="EMBL" id="CBK21706.2"/>
    </source>
</evidence>
<evidence type="ECO:0000256" key="1">
    <source>
        <dbReference type="ARBA" id="ARBA00022723"/>
    </source>
</evidence>
<keyword evidence="2" id="KW-0863">Zinc-finger</keyword>
<dbReference type="Proteomes" id="UP000008312">
    <property type="component" value="Unassembled WGS sequence"/>
</dbReference>
<reference evidence="5" key="1">
    <citation type="submission" date="2010-02" db="EMBL/GenBank/DDBJ databases">
        <title>Sequencing and annotation of the Blastocystis hominis genome.</title>
        <authorList>
            <person name="Wincker P."/>
        </authorList>
    </citation>
    <scope>NUCLEOTIDE SEQUENCE</scope>
    <source>
        <strain evidence="5">Singapore isolate B</strain>
    </source>
</reference>
<feature type="domain" description="TAZ-type" evidence="4">
    <location>
        <begin position="1"/>
        <end position="66"/>
    </location>
</feature>
<dbReference type="PROSITE" id="PS50134">
    <property type="entry name" value="ZF_TAZ"/>
    <property type="match status" value="1"/>
</dbReference>
<dbReference type="AlphaFoldDB" id="D8M0W7"/>
<keyword evidence="3" id="KW-0862">Zinc</keyword>
<dbReference type="RefSeq" id="XP_012895754.1">
    <property type="nucleotide sequence ID" value="XM_013040300.1"/>
</dbReference>
<dbReference type="InterPro" id="IPR035898">
    <property type="entry name" value="TAZ_dom_sf"/>
</dbReference>
<dbReference type="SUPFAM" id="SSF57933">
    <property type="entry name" value="TAZ domain"/>
    <property type="match status" value="1"/>
</dbReference>
<evidence type="ECO:0000259" key="4">
    <source>
        <dbReference type="PROSITE" id="PS50134"/>
    </source>
</evidence>
<dbReference type="InterPro" id="IPR000197">
    <property type="entry name" value="Znf_TAZ"/>
</dbReference>
<dbReference type="EMBL" id="FN668644">
    <property type="protein sequence ID" value="CBK21706.2"/>
    <property type="molecule type" value="Genomic_DNA"/>
</dbReference>
<evidence type="ECO:0000313" key="6">
    <source>
        <dbReference type="Proteomes" id="UP000008312"/>
    </source>
</evidence>
<evidence type="ECO:0000256" key="2">
    <source>
        <dbReference type="ARBA" id="ARBA00022771"/>
    </source>
</evidence>
<evidence type="ECO:0000256" key="3">
    <source>
        <dbReference type="ARBA" id="ARBA00022833"/>
    </source>
</evidence>
<sequence length="70" mass="7968">MLLHVFSCHRSDCKRSNCPQLKKQILHALTCCVDNCETCEGVKRLLEIHSESCLKKDCKVPSLLPSVRNQ</sequence>
<gene>
    <name evidence="5" type="ORF">GSBLH_T00007042001</name>
</gene>
<accession>D8M0W7</accession>
<dbReference type="Pfam" id="PF02135">
    <property type="entry name" value="zf-TAZ"/>
    <property type="match status" value="1"/>
</dbReference>
<dbReference type="GeneID" id="24923166"/>
<dbReference type="GO" id="GO:0008270">
    <property type="term" value="F:zinc ion binding"/>
    <property type="evidence" value="ECO:0007669"/>
    <property type="project" value="UniProtKB-KW"/>
</dbReference>
<dbReference type="Gene3D" id="1.20.1020.10">
    <property type="entry name" value="TAZ domain"/>
    <property type="match status" value="1"/>
</dbReference>